<keyword evidence="2" id="KW-0560">Oxidoreductase</keyword>
<dbReference type="PRINTS" id="PR00081">
    <property type="entry name" value="GDHRDH"/>
</dbReference>
<dbReference type="RefSeq" id="WP_341470210.1">
    <property type="nucleotide sequence ID" value="NZ_CP128400.1"/>
</dbReference>
<dbReference type="Proteomes" id="UP000521676">
    <property type="component" value="Unassembled WGS sequence"/>
</dbReference>
<dbReference type="Proteomes" id="UP001431572">
    <property type="component" value="Chromosome 2"/>
</dbReference>
<dbReference type="GO" id="GO:0050664">
    <property type="term" value="F:oxidoreductase activity, acting on NAD(P)H, oxygen as acceptor"/>
    <property type="evidence" value="ECO:0007669"/>
    <property type="project" value="TreeGrafter"/>
</dbReference>
<dbReference type="Pfam" id="PF00106">
    <property type="entry name" value="adh_short"/>
    <property type="match status" value="1"/>
</dbReference>
<dbReference type="InterPro" id="IPR036291">
    <property type="entry name" value="NAD(P)-bd_dom_sf"/>
</dbReference>
<dbReference type="Gene3D" id="3.40.50.720">
    <property type="entry name" value="NAD(P)-binding Rossmann-like Domain"/>
    <property type="match status" value="1"/>
</dbReference>
<organism evidence="3 5">
    <name type="scientific">Candidatus Chlorohelix allophototropha</name>
    <dbReference type="NCBI Taxonomy" id="3003348"/>
    <lineage>
        <taxon>Bacteria</taxon>
        <taxon>Bacillati</taxon>
        <taxon>Chloroflexota</taxon>
        <taxon>Chloroflexia</taxon>
        <taxon>Candidatus Chloroheliales</taxon>
        <taxon>Candidatus Chloroheliaceae</taxon>
        <taxon>Candidatus Chlorohelix</taxon>
    </lineage>
</organism>
<evidence type="ECO:0000313" key="3">
    <source>
        <dbReference type="EMBL" id="NWJ48372.1"/>
    </source>
</evidence>
<evidence type="ECO:0000313" key="4">
    <source>
        <dbReference type="EMBL" id="WJW68305.1"/>
    </source>
</evidence>
<accession>A0A8T7M8U2</accession>
<evidence type="ECO:0000313" key="6">
    <source>
        <dbReference type="Proteomes" id="UP001431572"/>
    </source>
</evidence>
<keyword evidence="6" id="KW-1185">Reference proteome</keyword>
<dbReference type="AlphaFoldDB" id="A0A8T7M8U2"/>
<reference evidence="4" key="2">
    <citation type="journal article" date="2024" name="Nature">
        <title>Anoxygenic phototroph of the Chloroflexota uses a type I reaction centre.</title>
        <authorList>
            <person name="Tsuji J.M."/>
            <person name="Shaw N.A."/>
            <person name="Nagashima S."/>
            <person name="Venkiteswaran J.J."/>
            <person name="Schiff S.L."/>
            <person name="Watanabe T."/>
            <person name="Fukui M."/>
            <person name="Hanada S."/>
            <person name="Tank M."/>
            <person name="Neufeld J.D."/>
        </authorList>
    </citation>
    <scope>NUCLEOTIDE SEQUENCE</scope>
    <source>
        <strain evidence="4">L227-S17</strain>
    </source>
</reference>
<reference evidence="3 5" key="1">
    <citation type="submission" date="2020-06" db="EMBL/GenBank/DDBJ databases">
        <title>Anoxygenic phototrophic Chloroflexota member uses a Type I reaction center.</title>
        <authorList>
            <person name="Tsuji J.M."/>
            <person name="Shaw N.A."/>
            <person name="Nagashima S."/>
            <person name="Venkiteswaran J."/>
            <person name="Schiff S.L."/>
            <person name="Hanada S."/>
            <person name="Tank M."/>
            <person name="Neufeld J.D."/>
        </authorList>
    </citation>
    <scope>NUCLEOTIDE SEQUENCE [LARGE SCALE GENOMIC DNA]</scope>
    <source>
        <strain evidence="3">L227-S17</strain>
    </source>
</reference>
<dbReference type="EMBL" id="CP128400">
    <property type="protein sequence ID" value="WJW68305.1"/>
    <property type="molecule type" value="Genomic_DNA"/>
</dbReference>
<dbReference type="SUPFAM" id="SSF51735">
    <property type="entry name" value="NAD(P)-binding Rossmann-fold domains"/>
    <property type="match status" value="1"/>
</dbReference>
<sequence>MIQLLTGKTIFITGGTRGIGKAIALAAAQQGAQVVITYRDHAKARRATQTKHLLEKSGVQVLLLQLDITDINQIRQGLQETKQAFGKIDALVLNAAGGLEADKDADYAMRFNRDANLWLVNEAREIGLLGNGAWAIFITSTWAHDYPQIEPPSFYLPVATTKRAAEDALLALIPELAHNRVGMGVVVAPLVSDTGAYAVIKLRHREALAQEAEEGRMISPETVAEATLSYLKKPEVESGHIIYL</sequence>
<dbReference type="PANTHER" id="PTHR43008:SF4">
    <property type="entry name" value="CHAIN DEHYDROGENASE, PUTATIVE (AFU_ORTHOLOGUE AFUA_4G08710)-RELATED"/>
    <property type="match status" value="1"/>
</dbReference>
<proteinExistence type="inferred from homology"/>
<evidence type="ECO:0000256" key="1">
    <source>
        <dbReference type="ARBA" id="ARBA00006484"/>
    </source>
</evidence>
<dbReference type="InterPro" id="IPR002347">
    <property type="entry name" value="SDR_fam"/>
</dbReference>
<dbReference type="NCBIfam" id="NF005868">
    <property type="entry name" value="PRK07806.1"/>
    <property type="match status" value="1"/>
</dbReference>
<comment type="similarity">
    <text evidence="1">Belongs to the short-chain dehydrogenases/reductases (SDR) family.</text>
</comment>
<name>A0A8T7M8U2_9CHLR</name>
<gene>
    <name evidence="3" type="ORF">HXX08_21150</name>
    <name evidence="4" type="ORF">OZ401_003914</name>
</gene>
<dbReference type="PANTHER" id="PTHR43008">
    <property type="entry name" value="BENZIL REDUCTASE"/>
    <property type="match status" value="1"/>
</dbReference>
<protein>
    <submittedName>
        <fullName evidence="3">SDR family oxidoreductase</fullName>
    </submittedName>
</protein>
<dbReference type="EMBL" id="JACATZ010000003">
    <property type="protein sequence ID" value="NWJ48372.1"/>
    <property type="molecule type" value="Genomic_DNA"/>
</dbReference>
<evidence type="ECO:0000313" key="5">
    <source>
        <dbReference type="Proteomes" id="UP000521676"/>
    </source>
</evidence>
<evidence type="ECO:0000256" key="2">
    <source>
        <dbReference type="ARBA" id="ARBA00023002"/>
    </source>
</evidence>